<evidence type="ECO:0000313" key="2">
    <source>
        <dbReference type="Proteomes" id="UP000018958"/>
    </source>
</evidence>
<name>W2VSV8_PHYNI</name>
<reference evidence="1 2" key="1">
    <citation type="submission" date="2013-11" db="EMBL/GenBank/DDBJ databases">
        <title>The Genome Sequence of Phytophthora parasitica CJ01A1.</title>
        <authorList>
            <consortium name="The Broad Institute Genomics Platform"/>
            <person name="Russ C."/>
            <person name="Tyler B."/>
            <person name="Panabieres F."/>
            <person name="Shan W."/>
            <person name="Tripathy S."/>
            <person name="Grunwald N."/>
            <person name="Machado M."/>
            <person name="Johnson C.S."/>
            <person name="Walker B."/>
            <person name="Young S.K."/>
            <person name="Zeng Q."/>
            <person name="Gargeya S."/>
            <person name="Fitzgerald M."/>
            <person name="Haas B."/>
            <person name="Abouelleil A."/>
            <person name="Allen A.W."/>
            <person name="Alvarado L."/>
            <person name="Arachchi H.M."/>
            <person name="Berlin A.M."/>
            <person name="Chapman S.B."/>
            <person name="Gainer-Dewar J."/>
            <person name="Goldberg J."/>
            <person name="Griggs A."/>
            <person name="Gujja S."/>
            <person name="Hansen M."/>
            <person name="Howarth C."/>
            <person name="Imamovic A."/>
            <person name="Ireland A."/>
            <person name="Larimer J."/>
            <person name="McCowan C."/>
            <person name="Murphy C."/>
            <person name="Pearson M."/>
            <person name="Poon T.W."/>
            <person name="Priest M."/>
            <person name="Roberts A."/>
            <person name="Saif S."/>
            <person name="Shea T."/>
            <person name="Sisk P."/>
            <person name="Sykes S."/>
            <person name="Wortman J."/>
            <person name="Nusbaum C."/>
            <person name="Birren B."/>
        </authorList>
    </citation>
    <scope>NUCLEOTIDE SEQUENCE [LARGE SCALE GENOMIC DNA]</scope>
    <source>
        <strain evidence="1 2">CJ01A1</strain>
    </source>
</reference>
<sequence length="122" mass="13316">QEFDWEIYALSQSSSGINGLYYVLLDLLETTGSAKHQNTLVLVMGDGALGGSGAEQTEATKELLTKFLEKNWFVVTRFERLVSGHTRAVSVPRSSETFGRCYTRLGLLKTGRRRGVGGASVA</sequence>
<comment type="caution">
    <text evidence="1">The sequence shown here is derived from an EMBL/GenBank/DDBJ whole genome shotgun (WGS) entry which is preliminary data.</text>
</comment>
<organism evidence="1 2">
    <name type="scientific">Phytophthora nicotianae CJ01A1</name>
    <dbReference type="NCBI Taxonomy" id="1317063"/>
    <lineage>
        <taxon>Eukaryota</taxon>
        <taxon>Sar</taxon>
        <taxon>Stramenopiles</taxon>
        <taxon>Oomycota</taxon>
        <taxon>Peronosporomycetes</taxon>
        <taxon>Peronosporales</taxon>
        <taxon>Peronosporaceae</taxon>
        <taxon>Phytophthora</taxon>
    </lineage>
</organism>
<gene>
    <name evidence="1" type="ORF">F441_21472</name>
</gene>
<dbReference type="EMBL" id="ANIX01004282">
    <property type="protein sequence ID" value="ETP01266.1"/>
    <property type="molecule type" value="Genomic_DNA"/>
</dbReference>
<feature type="non-terminal residue" evidence="1">
    <location>
        <position position="1"/>
    </location>
</feature>
<protein>
    <submittedName>
        <fullName evidence="1">Uncharacterized protein</fullName>
    </submittedName>
</protein>
<accession>W2VSV8</accession>
<dbReference type="Proteomes" id="UP000018958">
    <property type="component" value="Unassembled WGS sequence"/>
</dbReference>
<dbReference type="AlphaFoldDB" id="W2VSV8"/>
<proteinExistence type="predicted"/>
<evidence type="ECO:0000313" key="1">
    <source>
        <dbReference type="EMBL" id="ETP01266.1"/>
    </source>
</evidence>